<protein>
    <submittedName>
        <fullName evidence="6">Response regulator</fullName>
    </submittedName>
</protein>
<dbReference type="InterPro" id="IPR001789">
    <property type="entry name" value="Sig_transdc_resp-reg_receiver"/>
</dbReference>
<name>A0AAU7JIX6_9HYPH</name>
<dbReference type="InterPro" id="IPR011006">
    <property type="entry name" value="CheY-like_superfamily"/>
</dbReference>
<dbReference type="RefSeq" id="WP_406857207.1">
    <property type="nucleotide sequence ID" value="NZ_CP157484.1"/>
</dbReference>
<sequence length="121" mass="13095">MPTKRTILVVDDQLLVRFVMADMLAENGFDVIQAGDAGKALSLIDGLPDLAAVVSDIEMPGAVDGTQLARTIRRAWPDLPVVIVSGRHESPPDLPDGIPFLEKPVSERLLVALLRQMTQKA</sequence>
<dbReference type="InterPro" id="IPR050595">
    <property type="entry name" value="Bact_response_regulator"/>
</dbReference>
<keyword evidence="2" id="KW-0805">Transcription regulation</keyword>
<feature type="modified residue" description="4-aspartylphosphate" evidence="4">
    <location>
        <position position="56"/>
    </location>
</feature>
<dbReference type="GO" id="GO:0000160">
    <property type="term" value="P:phosphorelay signal transduction system"/>
    <property type="evidence" value="ECO:0007669"/>
    <property type="project" value="InterPro"/>
</dbReference>
<evidence type="ECO:0000256" key="1">
    <source>
        <dbReference type="ARBA" id="ARBA00022553"/>
    </source>
</evidence>
<evidence type="ECO:0000256" key="3">
    <source>
        <dbReference type="ARBA" id="ARBA00023163"/>
    </source>
</evidence>
<evidence type="ECO:0000313" key="6">
    <source>
        <dbReference type="EMBL" id="XBO40351.1"/>
    </source>
</evidence>
<dbReference type="SUPFAM" id="SSF52172">
    <property type="entry name" value="CheY-like"/>
    <property type="match status" value="1"/>
</dbReference>
<evidence type="ECO:0000256" key="2">
    <source>
        <dbReference type="ARBA" id="ARBA00023015"/>
    </source>
</evidence>
<dbReference type="AlphaFoldDB" id="A0AAU7JIX6"/>
<proteinExistence type="predicted"/>
<gene>
    <name evidence="6" type="ORF">ABEG18_06130</name>
</gene>
<dbReference type="Gene3D" id="3.40.50.2300">
    <property type="match status" value="1"/>
</dbReference>
<feature type="domain" description="Response regulatory" evidence="5">
    <location>
        <begin position="6"/>
        <end position="118"/>
    </location>
</feature>
<dbReference type="EMBL" id="CP157484">
    <property type="protein sequence ID" value="XBO40351.1"/>
    <property type="molecule type" value="Genomic_DNA"/>
</dbReference>
<dbReference type="PROSITE" id="PS50110">
    <property type="entry name" value="RESPONSE_REGULATORY"/>
    <property type="match status" value="1"/>
</dbReference>
<dbReference type="PANTHER" id="PTHR44591:SF3">
    <property type="entry name" value="RESPONSE REGULATORY DOMAIN-CONTAINING PROTEIN"/>
    <property type="match status" value="1"/>
</dbReference>
<dbReference type="Pfam" id="PF00072">
    <property type="entry name" value="Response_reg"/>
    <property type="match status" value="1"/>
</dbReference>
<evidence type="ECO:0000256" key="4">
    <source>
        <dbReference type="PROSITE-ProRule" id="PRU00169"/>
    </source>
</evidence>
<keyword evidence="3" id="KW-0804">Transcription</keyword>
<organism evidence="6">
    <name type="scientific">Alsobacter sp. KACC 23698</name>
    <dbReference type="NCBI Taxonomy" id="3149229"/>
    <lineage>
        <taxon>Bacteria</taxon>
        <taxon>Pseudomonadati</taxon>
        <taxon>Pseudomonadota</taxon>
        <taxon>Alphaproteobacteria</taxon>
        <taxon>Hyphomicrobiales</taxon>
        <taxon>Alsobacteraceae</taxon>
        <taxon>Alsobacter</taxon>
    </lineage>
</organism>
<dbReference type="SMART" id="SM00448">
    <property type="entry name" value="REC"/>
    <property type="match status" value="1"/>
</dbReference>
<keyword evidence="1 4" id="KW-0597">Phosphoprotein</keyword>
<accession>A0AAU7JIX6</accession>
<evidence type="ECO:0000259" key="5">
    <source>
        <dbReference type="PROSITE" id="PS50110"/>
    </source>
</evidence>
<reference evidence="6" key="1">
    <citation type="submission" date="2024-05" db="EMBL/GenBank/DDBJ databases">
        <authorList>
            <person name="Kim S."/>
            <person name="Heo J."/>
            <person name="Choi H."/>
            <person name="Choi Y."/>
            <person name="Kwon S.-W."/>
            <person name="Kim Y."/>
        </authorList>
    </citation>
    <scope>NUCLEOTIDE SEQUENCE</scope>
    <source>
        <strain evidence="6">KACC 23698</strain>
    </source>
</reference>
<dbReference type="PANTHER" id="PTHR44591">
    <property type="entry name" value="STRESS RESPONSE REGULATOR PROTEIN 1"/>
    <property type="match status" value="1"/>
</dbReference>